<dbReference type="EMBL" id="PNBA02000006">
    <property type="protein sequence ID" value="KAG6421623.1"/>
    <property type="molecule type" value="Genomic_DNA"/>
</dbReference>
<proteinExistence type="predicted"/>
<evidence type="ECO:0000313" key="4">
    <source>
        <dbReference type="EMBL" id="KAG6421623.1"/>
    </source>
</evidence>
<keyword evidence="5" id="KW-1185">Reference proteome</keyword>
<dbReference type="PROSITE" id="PS51462">
    <property type="entry name" value="NUDIX"/>
    <property type="match status" value="1"/>
</dbReference>
<dbReference type="AlphaFoldDB" id="A0A8X8Y153"/>
<dbReference type="GO" id="GO:0016787">
    <property type="term" value="F:hydrolase activity"/>
    <property type="evidence" value="ECO:0007669"/>
    <property type="project" value="UniProtKB-KW"/>
</dbReference>
<evidence type="ECO:0000259" key="3">
    <source>
        <dbReference type="PROSITE" id="PS51462"/>
    </source>
</evidence>
<protein>
    <recommendedName>
        <fullName evidence="3">Nudix hydrolase domain-containing protein</fullName>
    </recommendedName>
</protein>
<evidence type="ECO:0000256" key="1">
    <source>
        <dbReference type="ARBA" id="ARBA00022723"/>
    </source>
</evidence>
<keyword evidence="1" id="KW-0479">Metal-binding</keyword>
<dbReference type="InterPro" id="IPR000086">
    <property type="entry name" value="NUDIX_hydrolase_dom"/>
</dbReference>
<dbReference type="Gene3D" id="3.90.79.10">
    <property type="entry name" value="Nucleoside Triphosphate Pyrophosphohydrolase"/>
    <property type="match status" value="1"/>
</dbReference>
<dbReference type="GO" id="GO:0005634">
    <property type="term" value="C:nucleus"/>
    <property type="evidence" value="ECO:0007669"/>
    <property type="project" value="TreeGrafter"/>
</dbReference>
<dbReference type="PANTHER" id="PTHR12629">
    <property type="entry name" value="DIPHOSPHOINOSITOL POLYPHOSPHATE PHOSPHOHYDROLASE"/>
    <property type="match status" value="1"/>
</dbReference>
<dbReference type="InterPro" id="IPR020084">
    <property type="entry name" value="NUDIX_hydrolase_CS"/>
</dbReference>
<dbReference type="SUPFAM" id="SSF55811">
    <property type="entry name" value="Nudix"/>
    <property type="match status" value="1"/>
</dbReference>
<dbReference type="Pfam" id="PF00293">
    <property type="entry name" value="NUDIX"/>
    <property type="match status" value="1"/>
</dbReference>
<dbReference type="GO" id="GO:0005737">
    <property type="term" value="C:cytoplasm"/>
    <property type="evidence" value="ECO:0007669"/>
    <property type="project" value="TreeGrafter"/>
</dbReference>
<sequence>MSELVARTGRQQQRYEDGYRLIAGVSNWGNVEKMELVLLTEECGKFCVWILLLGSYQKLGVVAARCIPFRYKTVKNDDGGITENIVEVLMINSTGGPGLLFPKVRIFELCQWKQTAFIHLSEVSLSSFLYQNSRFQANDFRVALLSITYNKASLGSVTPLFDTNLSVEGGWENDETAEEAAEREAMEEAGVRGDLVHFLGCYPFKSKTLQDEYSPQGLCRAATYALHVKEELDSWPEKSHRQRSWLTVGEAIGCCRHAWMRDALEKGFSKWYDDGMIHTLPRKGSR</sequence>
<reference evidence="4" key="1">
    <citation type="submission" date="2018-01" db="EMBL/GenBank/DDBJ databases">
        <authorList>
            <person name="Mao J.F."/>
        </authorList>
    </citation>
    <scope>NUCLEOTIDE SEQUENCE</scope>
    <source>
        <strain evidence="4">Huo1</strain>
        <tissue evidence="4">Leaf</tissue>
    </source>
</reference>
<comment type="caution">
    <text evidence="4">The sequence shown here is derived from an EMBL/GenBank/DDBJ whole genome shotgun (WGS) entry which is preliminary data.</text>
</comment>
<name>A0A8X8Y153_SALSN</name>
<dbReference type="InterPro" id="IPR015797">
    <property type="entry name" value="NUDIX_hydrolase-like_dom_sf"/>
</dbReference>
<organism evidence="4">
    <name type="scientific">Salvia splendens</name>
    <name type="common">Scarlet sage</name>
    <dbReference type="NCBI Taxonomy" id="180675"/>
    <lineage>
        <taxon>Eukaryota</taxon>
        <taxon>Viridiplantae</taxon>
        <taxon>Streptophyta</taxon>
        <taxon>Embryophyta</taxon>
        <taxon>Tracheophyta</taxon>
        <taxon>Spermatophyta</taxon>
        <taxon>Magnoliopsida</taxon>
        <taxon>eudicotyledons</taxon>
        <taxon>Gunneridae</taxon>
        <taxon>Pentapetalae</taxon>
        <taxon>asterids</taxon>
        <taxon>lamiids</taxon>
        <taxon>Lamiales</taxon>
        <taxon>Lamiaceae</taxon>
        <taxon>Nepetoideae</taxon>
        <taxon>Mentheae</taxon>
        <taxon>Salviinae</taxon>
        <taxon>Salvia</taxon>
        <taxon>Salvia subgen. Calosphace</taxon>
        <taxon>core Calosphace</taxon>
    </lineage>
</organism>
<dbReference type="GO" id="GO:0046872">
    <property type="term" value="F:metal ion binding"/>
    <property type="evidence" value="ECO:0007669"/>
    <property type="project" value="UniProtKB-KW"/>
</dbReference>
<accession>A0A8X8Y153</accession>
<gene>
    <name evidence="4" type="ORF">SASPL_118180</name>
</gene>
<evidence type="ECO:0000313" key="5">
    <source>
        <dbReference type="Proteomes" id="UP000298416"/>
    </source>
</evidence>
<feature type="domain" description="Nudix hydrolase" evidence="3">
    <location>
        <begin position="120"/>
        <end position="268"/>
    </location>
</feature>
<dbReference type="PANTHER" id="PTHR12629:SF0">
    <property type="entry name" value="DIPHOSPHOINOSITOL-POLYPHOSPHATE DIPHOSPHATASE"/>
    <property type="match status" value="1"/>
</dbReference>
<dbReference type="PROSITE" id="PS00893">
    <property type="entry name" value="NUDIX_BOX"/>
    <property type="match status" value="1"/>
</dbReference>
<evidence type="ECO:0000256" key="2">
    <source>
        <dbReference type="ARBA" id="ARBA00022801"/>
    </source>
</evidence>
<reference evidence="4" key="2">
    <citation type="submission" date="2020-08" db="EMBL/GenBank/DDBJ databases">
        <title>Plant Genome Project.</title>
        <authorList>
            <person name="Zhang R.-G."/>
        </authorList>
    </citation>
    <scope>NUCLEOTIDE SEQUENCE</scope>
    <source>
        <strain evidence="4">Huo1</strain>
        <tissue evidence="4">Leaf</tissue>
    </source>
</reference>
<dbReference type="Proteomes" id="UP000298416">
    <property type="component" value="Unassembled WGS sequence"/>
</dbReference>
<keyword evidence="2" id="KW-0378">Hydrolase</keyword>